<dbReference type="InterPro" id="IPR003423">
    <property type="entry name" value="OMP_efflux"/>
</dbReference>
<dbReference type="Gene3D" id="1.20.1600.10">
    <property type="entry name" value="Outer membrane efflux proteins (OEP)"/>
    <property type="match status" value="1"/>
</dbReference>
<evidence type="ECO:0000313" key="4">
    <source>
        <dbReference type="Proteomes" id="UP000239469"/>
    </source>
</evidence>
<evidence type="ECO:0000256" key="1">
    <source>
        <dbReference type="ARBA" id="ARBA00007613"/>
    </source>
</evidence>
<dbReference type="GO" id="GO:0015562">
    <property type="term" value="F:efflux transmembrane transporter activity"/>
    <property type="evidence" value="ECO:0007669"/>
    <property type="project" value="InterPro"/>
</dbReference>
<comment type="similarity">
    <text evidence="1 2">Belongs to the outer membrane factor (OMF) (TC 1.B.17) family.</text>
</comment>
<dbReference type="EMBL" id="MTBD01000015">
    <property type="protein sequence ID" value="PRP71319.1"/>
    <property type="molecule type" value="Genomic_DNA"/>
</dbReference>
<name>A0A2S9X6G3_9NEIS</name>
<dbReference type="InterPro" id="IPR010131">
    <property type="entry name" value="MdtP/NodT-like"/>
</dbReference>
<sequence>MALMGCAIAPPGQHVLSLEHAQLAPGWSTPSAGEFDAAVLGFPIDASLNELIAEAIRYNADLRLAAARSEQAQAALKAAAGVMLPSVALGGQLGNSTLPTSSMSTSGIGLVTSWEVDLWGRLSAEQRAARSRLQASTLDLVYARQSLAANVIRSWIALQENAGQLKIARQMLEISQQQLLLIELGQKVGRNTRQEVALHQAGVEAQRQQLLLLEQAQYQVRRALEVLLGRYPAGELAADGALPMTADLLPAGIPSELLSRRPDLLASQQRFEAAFYGVEAAKRARLPSLKLTGGVAYIEDSAVLLKSGIDNPLWAVTGQLLAPIFTGGQLAAQVEAQNAKQHEALAAYNKAALNALAEVENGLNGEKQLSARYRGQQTQVQALTLAVQYAAVQKQVGKIDDYQLLQQKQSLAAAQASLLRVQSQRLDNRVALHLALGGQFLP</sequence>
<dbReference type="SUPFAM" id="SSF56954">
    <property type="entry name" value="Outer membrane efflux proteins (OEP)"/>
    <property type="match status" value="1"/>
</dbReference>
<keyword evidence="2" id="KW-0812">Transmembrane</keyword>
<dbReference type="Gene3D" id="2.20.200.10">
    <property type="entry name" value="Outer membrane efflux proteins (OEP)"/>
    <property type="match status" value="1"/>
</dbReference>
<keyword evidence="2" id="KW-1134">Transmembrane beta strand</keyword>
<dbReference type="AlphaFoldDB" id="A0A2S9X6G3"/>
<dbReference type="GO" id="GO:0005886">
    <property type="term" value="C:plasma membrane"/>
    <property type="evidence" value="ECO:0007669"/>
    <property type="project" value="UniProtKB-SubCell"/>
</dbReference>
<evidence type="ECO:0000313" key="3">
    <source>
        <dbReference type="EMBL" id="PRP71319.1"/>
    </source>
</evidence>
<dbReference type="Pfam" id="PF02321">
    <property type="entry name" value="OEP"/>
    <property type="match status" value="2"/>
</dbReference>
<comment type="caution">
    <text evidence="3">The sequence shown here is derived from an EMBL/GenBank/DDBJ whole genome shotgun (WGS) entry which is preliminary data.</text>
</comment>
<keyword evidence="2" id="KW-0449">Lipoprotein</keyword>
<dbReference type="NCBIfam" id="TIGR01845">
    <property type="entry name" value="outer_NodT"/>
    <property type="match status" value="1"/>
</dbReference>
<gene>
    <name evidence="3" type="ORF">BUE93_07585</name>
</gene>
<accession>A0A2S9X6G3</accession>
<proteinExistence type="inferred from homology"/>
<dbReference type="Proteomes" id="UP000239469">
    <property type="component" value="Unassembled WGS sequence"/>
</dbReference>
<keyword evidence="2" id="KW-0564">Palmitate</keyword>
<evidence type="ECO:0008006" key="5">
    <source>
        <dbReference type="Google" id="ProtNLM"/>
    </source>
</evidence>
<protein>
    <recommendedName>
        <fullName evidence="5">Transporter</fullName>
    </recommendedName>
</protein>
<evidence type="ECO:0000256" key="2">
    <source>
        <dbReference type="RuleBase" id="RU362097"/>
    </source>
</evidence>
<comment type="subcellular location">
    <subcellularLocation>
        <location evidence="2">Cell membrane</location>
        <topology evidence="2">Lipid-anchor</topology>
    </subcellularLocation>
</comment>
<reference evidence="3 4" key="1">
    <citation type="submission" date="2017-01" db="EMBL/GenBank/DDBJ databases">
        <title>New insights into the genetic diversity of Chromobacterium isolated from tropical freshwater lake.</title>
        <authorList>
            <person name="Santos A.B."/>
            <person name="Nascimento A.M."/>
            <person name="Da Silva P.C."/>
        </authorList>
    </citation>
    <scope>NUCLEOTIDE SEQUENCE [LARGE SCALE GENOMIC DNA]</scope>
    <source>
        <strain evidence="3 4">56AF</strain>
    </source>
</reference>
<organism evidence="3 4">
    <name type="scientific">Chromobacterium amazonense</name>
    <dbReference type="NCBI Taxonomy" id="1382803"/>
    <lineage>
        <taxon>Bacteria</taxon>
        <taxon>Pseudomonadati</taxon>
        <taxon>Pseudomonadota</taxon>
        <taxon>Betaproteobacteria</taxon>
        <taxon>Neisseriales</taxon>
        <taxon>Chromobacteriaceae</taxon>
        <taxon>Chromobacterium</taxon>
    </lineage>
</organism>
<keyword evidence="2" id="KW-0472">Membrane</keyword>
<dbReference type="PANTHER" id="PTHR30203">
    <property type="entry name" value="OUTER MEMBRANE CATION EFFLUX PROTEIN"/>
    <property type="match status" value="1"/>
</dbReference>